<dbReference type="EMBL" id="LELK01000001">
    <property type="protein sequence ID" value="KMM39343.1"/>
    <property type="molecule type" value="Genomic_DNA"/>
</dbReference>
<dbReference type="STRING" id="157733.AB986_09080"/>
<accession>A0A0J6D216</accession>
<evidence type="ECO:0000313" key="2">
    <source>
        <dbReference type="Proteomes" id="UP000035996"/>
    </source>
</evidence>
<protein>
    <submittedName>
        <fullName evidence="1">Uncharacterized protein</fullName>
    </submittedName>
</protein>
<keyword evidence="2" id="KW-1185">Reference proteome</keyword>
<dbReference type="AlphaFoldDB" id="A0A0J6D216"/>
<proteinExistence type="predicted"/>
<reference evidence="1" key="1">
    <citation type="submission" date="2015-06" db="EMBL/GenBank/DDBJ databases">
        <authorList>
            <person name="Liu B."/>
            <person name="Wang J."/>
            <person name="Zhu Y."/>
            <person name="Liu G."/>
            <person name="Chen Q."/>
            <person name="Zheng C."/>
            <person name="Che J."/>
            <person name="Ge C."/>
            <person name="Shi H."/>
            <person name="Pan Z."/>
            <person name="Liu X."/>
        </authorList>
    </citation>
    <scope>NUCLEOTIDE SEQUENCE [LARGE SCALE GENOMIC DNA]</scope>
    <source>
        <strain evidence="1">DSM 16346</strain>
    </source>
</reference>
<dbReference type="Proteomes" id="UP000035996">
    <property type="component" value="Unassembled WGS sequence"/>
</dbReference>
<gene>
    <name evidence="1" type="ORF">AB986_09080</name>
</gene>
<name>A0A0J6D216_9BACL</name>
<comment type="caution">
    <text evidence="1">The sequence shown here is derived from an EMBL/GenBank/DDBJ whole genome shotgun (WGS) entry which is preliminary data.</text>
</comment>
<dbReference type="RefSeq" id="WP_048310513.1">
    <property type="nucleotide sequence ID" value="NZ_CP119526.1"/>
</dbReference>
<organism evidence="1 2">
    <name type="scientific">Guptibacillus hwajinpoensis</name>
    <dbReference type="NCBI Taxonomy" id="208199"/>
    <lineage>
        <taxon>Bacteria</taxon>
        <taxon>Bacillati</taxon>
        <taxon>Bacillota</taxon>
        <taxon>Bacilli</taxon>
        <taxon>Bacillales</taxon>
        <taxon>Guptibacillaceae</taxon>
        <taxon>Guptibacillus</taxon>
    </lineage>
</organism>
<evidence type="ECO:0000313" key="1">
    <source>
        <dbReference type="EMBL" id="KMM39343.1"/>
    </source>
</evidence>
<sequence>MDMNETLYTLDLLEELLNMCTKKRVGLNTYFSPVFEERFYEALNYYAKQGIIDRIVIIVEIVF</sequence>